<name>A0ABD1M2I0_9FABA</name>
<keyword evidence="3" id="KW-1185">Reference proteome</keyword>
<protein>
    <recommendedName>
        <fullName evidence="1">Beta-ketoacyl synthase C-terminal domain-containing protein</fullName>
    </recommendedName>
</protein>
<proteinExistence type="predicted"/>
<dbReference type="EMBL" id="JBGMDY010000006">
    <property type="protein sequence ID" value="KAL2329998.1"/>
    <property type="molecule type" value="Genomic_DNA"/>
</dbReference>
<comment type="caution">
    <text evidence="2">The sequence shown here is derived from an EMBL/GenBank/DDBJ whole genome shotgun (WGS) entry which is preliminary data.</text>
</comment>
<dbReference type="InterPro" id="IPR014031">
    <property type="entry name" value="Ketoacyl_synth_C"/>
</dbReference>
<dbReference type="AlphaFoldDB" id="A0ABD1M2I0"/>
<accession>A0ABD1M2I0</accession>
<evidence type="ECO:0000259" key="1">
    <source>
        <dbReference type="Pfam" id="PF02801"/>
    </source>
</evidence>
<dbReference type="Proteomes" id="UP001603857">
    <property type="component" value="Unassembled WGS sequence"/>
</dbReference>
<organism evidence="2 3">
    <name type="scientific">Flemingia macrophylla</name>
    <dbReference type="NCBI Taxonomy" id="520843"/>
    <lineage>
        <taxon>Eukaryota</taxon>
        <taxon>Viridiplantae</taxon>
        <taxon>Streptophyta</taxon>
        <taxon>Embryophyta</taxon>
        <taxon>Tracheophyta</taxon>
        <taxon>Spermatophyta</taxon>
        <taxon>Magnoliopsida</taxon>
        <taxon>eudicotyledons</taxon>
        <taxon>Gunneridae</taxon>
        <taxon>Pentapetalae</taxon>
        <taxon>rosids</taxon>
        <taxon>fabids</taxon>
        <taxon>Fabales</taxon>
        <taxon>Fabaceae</taxon>
        <taxon>Papilionoideae</taxon>
        <taxon>50 kb inversion clade</taxon>
        <taxon>NPAAA clade</taxon>
        <taxon>indigoferoid/millettioid clade</taxon>
        <taxon>Phaseoleae</taxon>
        <taxon>Flemingia</taxon>
    </lineage>
</organism>
<dbReference type="InterPro" id="IPR016039">
    <property type="entry name" value="Thiolase-like"/>
</dbReference>
<sequence>MAYFQVNYINAHATSTPAGDLADINAIKKFDRTLPWCSRGFGSHCYSESHKQQDGCIQLSINFLVGSISGTDRNREVGQRYTSKEGLSEIYVSANRFYVLRVAVLSDHRKKLEVIIKLAEASFHQMDNINRILSYLYDAWGHKVSYMKSQLLVSRNVRHDLAVQLSHIWGFSVRGDIGKNLGVALLHGRKRVHLSSSLGAHPTAPEEVEGYHLAICRTGYSCNSGGFAHLHNANHNVPTEDP</sequence>
<gene>
    <name evidence="2" type="ORF">Fmac_017579</name>
</gene>
<feature type="domain" description="Beta-ketoacyl synthase C-terminal" evidence="1">
    <location>
        <begin position="5"/>
        <end position="30"/>
    </location>
</feature>
<evidence type="ECO:0000313" key="3">
    <source>
        <dbReference type="Proteomes" id="UP001603857"/>
    </source>
</evidence>
<dbReference type="SUPFAM" id="SSF53901">
    <property type="entry name" value="Thiolase-like"/>
    <property type="match status" value="1"/>
</dbReference>
<evidence type="ECO:0000313" key="2">
    <source>
        <dbReference type="EMBL" id="KAL2329998.1"/>
    </source>
</evidence>
<dbReference type="Pfam" id="PF02801">
    <property type="entry name" value="Ketoacyl-synt_C"/>
    <property type="match status" value="1"/>
</dbReference>
<reference evidence="2 3" key="1">
    <citation type="submission" date="2024-08" db="EMBL/GenBank/DDBJ databases">
        <title>Insights into the chromosomal genome structure of Flemingia macrophylla.</title>
        <authorList>
            <person name="Ding Y."/>
            <person name="Zhao Y."/>
            <person name="Bi W."/>
            <person name="Wu M."/>
            <person name="Zhao G."/>
            <person name="Gong Y."/>
            <person name="Li W."/>
            <person name="Zhang P."/>
        </authorList>
    </citation>
    <scope>NUCLEOTIDE SEQUENCE [LARGE SCALE GENOMIC DNA]</scope>
    <source>
        <strain evidence="2">DYQJB</strain>
        <tissue evidence="2">Leaf</tissue>
    </source>
</reference>
<dbReference type="Gene3D" id="3.40.47.10">
    <property type="match status" value="1"/>
</dbReference>